<dbReference type="SMART" id="SM00387">
    <property type="entry name" value="HATPase_c"/>
    <property type="match status" value="1"/>
</dbReference>
<dbReference type="Pfam" id="PF00512">
    <property type="entry name" value="HisKA"/>
    <property type="match status" value="1"/>
</dbReference>
<evidence type="ECO:0000256" key="7">
    <source>
        <dbReference type="SAM" id="Phobius"/>
    </source>
</evidence>
<dbReference type="GO" id="GO:0000155">
    <property type="term" value="F:phosphorelay sensor kinase activity"/>
    <property type="evidence" value="ECO:0007669"/>
    <property type="project" value="InterPro"/>
</dbReference>
<keyword evidence="3 6" id="KW-0597">Phosphoprotein</keyword>
<dbReference type="Pfam" id="PF07696">
    <property type="entry name" value="7TMR-DISMED2"/>
    <property type="match status" value="1"/>
</dbReference>
<dbReference type="Gene3D" id="1.10.287.130">
    <property type="match status" value="1"/>
</dbReference>
<dbReference type="Gene3D" id="3.40.50.2300">
    <property type="match status" value="1"/>
</dbReference>
<feature type="transmembrane region" description="Helical" evidence="7">
    <location>
        <begin position="179"/>
        <end position="203"/>
    </location>
</feature>
<dbReference type="AlphaFoldDB" id="A0A2S4AQB7"/>
<keyword evidence="5 11" id="KW-0418">Kinase</keyword>
<evidence type="ECO:0000256" key="3">
    <source>
        <dbReference type="ARBA" id="ARBA00022553"/>
    </source>
</evidence>
<dbReference type="PROSITE" id="PS50109">
    <property type="entry name" value="HIS_KIN"/>
    <property type="match status" value="1"/>
</dbReference>
<dbReference type="SUPFAM" id="SSF47384">
    <property type="entry name" value="Homodimeric domain of signal transducing histidine kinase"/>
    <property type="match status" value="1"/>
</dbReference>
<keyword evidence="4" id="KW-0808">Transferase</keyword>
<evidence type="ECO:0000256" key="5">
    <source>
        <dbReference type="ARBA" id="ARBA00022777"/>
    </source>
</evidence>
<dbReference type="Pfam" id="PF00072">
    <property type="entry name" value="Response_reg"/>
    <property type="match status" value="1"/>
</dbReference>
<evidence type="ECO:0000256" key="8">
    <source>
        <dbReference type="SAM" id="SignalP"/>
    </source>
</evidence>
<feature type="signal peptide" evidence="8">
    <location>
        <begin position="1"/>
        <end position="22"/>
    </location>
</feature>
<evidence type="ECO:0000256" key="4">
    <source>
        <dbReference type="ARBA" id="ARBA00022679"/>
    </source>
</evidence>
<evidence type="ECO:0000256" key="6">
    <source>
        <dbReference type="PROSITE-ProRule" id="PRU00169"/>
    </source>
</evidence>
<protein>
    <recommendedName>
        <fullName evidence="2">histidine kinase</fullName>
        <ecNumber evidence="2">2.7.13.3</ecNumber>
    </recommendedName>
</protein>
<feature type="modified residue" description="4-aspartylphosphate" evidence="6">
    <location>
        <position position="716"/>
    </location>
</feature>
<sequence>MPRYLSRLLGFLLLAVVGFTQAEPICQELGQDALSRAQMLEDPGGKLTADQVLALSENAFLPATRQNLPRHYSDSAFWLRFQLQGSALECQRWLTVGDPRLADVQVHISRGDGWDVMRAGSRYPVEQWPVRARQPTFPLRMDSAEDVTILVRVASRSTVIIEPRLWSELGLIDHRQHGYLFDGLTLGMTLLVVPFSFVVGWILRSQLLAVHALSVLGYAALVSMVNGYLVYLPSLLPWSYELMWLLGLVQYCLFLAYLRVLLDVRQLPHVWGMAYTAFMLAIGACYLWVLVDHIQGRTLIDHVRLITYVLVPATVLAGWRRGFSFSWLVYLVCGLLMLQGLIRLLAVALLPWQSVDDRLSVPSTLPGLFLLACTLVLEVGRSRERERRALVDLDNQQKAEYERLESTVATRTGQLRESLKARSLLMARISHDLRSPLVSIVNYARLIPCESGQDVPRKIERNARQQLEMIDELLEFSRTELHQLEIILAPGYLYGFLREIEEEAGFLAAQQSNSFECRLDAHLPALVQADFRRLRQVLINLLANAAKFTRDGQVCLDVQCIRASEESVCLRFSVSDTGIGIAPGEHKQILQPFSRGRGVERYTGSGLGLSIVSELLQQMGSSLSSDESRVCGSCFSFEVVFAVAREEDLDMSFGEYETARVDGTGRSILLVDDVEQNREWLSDLLGGYGFDVCAVADPQQALLHLKGSDCDLLISDQAMPGSDGWALLAAVRGQWPSLPVVLYSSAPPHRPLDYPDHLSFDAVLLKPSDASQILALIEQLTCSHIGEANYGPSAEV</sequence>
<dbReference type="CDD" id="cd00082">
    <property type="entry name" value="HisKA"/>
    <property type="match status" value="1"/>
</dbReference>
<feature type="transmembrane region" description="Helical" evidence="7">
    <location>
        <begin position="215"/>
        <end position="236"/>
    </location>
</feature>
<reference evidence="11 12" key="1">
    <citation type="submission" date="2018-01" db="EMBL/GenBank/DDBJ databases">
        <title>Denitrification phenotypes of diverse strains of Pseudomonas stutzeri.</title>
        <authorList>
            <person name="Milligan D.A."/>
            <person name="Bergaust L."/>
            <person name="Bakken L.R."/>
            <person name="Frostegard A."/>
        </authorList>
    </citation>
    <scope>NUCLEOTIDE SEQUENCE [LARGE SCALE GENOMIC DNA]</scope>
    <source>
        <strain evidence="11 12">24a13</strain>
    </source>
</reference>
<accession>A0A2S4AQB7</accession>
<feature type="transmembrane region" description="Helical" evidence="7">
    <location>
        <begin position="327"/>
        <end position="352"/>
    </location>
</feature>
<dbReference type="PANTHER" id="PTHR43047:SF72">
    <property type="entry name" value="OSMOSENSING HISTIDINE PROTEIN KINASE SLN1"/>
    <property type="match status" value="1"/>
</dbReference>
<proteinExistence type="predicted"/>
<evidence type="ECO:0000259" key="10">
    <source>
        <dbReference type="PROSITE" id="PS50110"/>
    </source>
</evidence>
<keyword evidence="7" id="KW-0472">Membrane</keyword>
<dbReference type="EMBL" id="PPXG01000003">
    <property type="protein sequence ID" value="POH83227.1"/>
    <property type="molecule type" value="Genomic_DNA"/>
</dbReference>
<dbReference type="RefSeq" id="WP_103455697.1">
    <property type="nucleotide sequence ID" value="NZ_JAMOHQ010000006.1"/>
</dbReference>
<dbReference type="GO" id="GO:0009927">
    <property type="term" value="F:histidine phosphotransfer kinase activity"/>
    <property type="evidence" value="ECO:0007669"/>
    <property type="project" value="TreeGrafter"/>
</dbReference>
<dbReference type="Pfam" id="PF07695">
    <property type="entry name" value="7TMR-DISM_7TM"/>
    <property type="match status" value="1"/>
</dbReference>
<dbReference type="CDD" id="cd00156">
    <property type="entry name" value="REC"/>
    <property type="match status" value="1"/>
</dbReference>
<keyword evidence="7" id="KW-1133">Transmembrane helix</keyword>
<comment type="catalytic activity">
    <reaction evidence="1">
        <text>ATP + protein L-histidine = ADP + protein N-phospho-L-histidine.</text>
        <dbReference type="EC" id="2.7.13.3"/>
    </reaction>
</comment>
<dbReference type="EC" id="2.7.13.3" evidence="2"/>
<feature type="domain" description="Response regulatory" evidence="10">
    <location>
        <begin position="667"/>
        <end position="781"/>
    </location>
</feature>
<organism evidence="11 12">
    <name type="scientific">Stutzerimonas stutzeri</name>
    <name type="common">Pseudomonas stutzeri</name>
    <dbReference type="NCBI Taxonomy" id="316"/>
    <lineage>
        <taxon>Bacteria</taxon>
        <taxon>Pseudomonadati</taxon>
        <taxon>Pseudomonadota</taxon>
        <taxon>Gammaproteobacteria</taxon>
        <taxon>Pseudomonadales</taxon>
        <taxon>Pseudomonadaceae</taxon>
        <taxon>Stutzerimonas</taxon>
    </lineage>
</organism>
<dbReference type="InterPro" id="IPR005467">
    <property type="entry name" value="His_kinase_dom"/>
</dbReference>
<dbReference type="SUPFAM" id="SSF55874">
    <property type="entry name" value="ATPase domain of HSP90 chaperone/DNA topoisomerase II/histidine kinase"/>
    <property type="match status" value="1"/>
</dbReference>
<dbReference type="InterPro" id="IPR003594">
    <property type="entry name" value="HATPase_dom"/>
</dbReference>
<feature type="domain" description="Histidine kinase" evidence="9">
    <location>
        <begin position="428"/>
        <end position="643"/>
    </location>
</feature>
<dbReference type="SMART" id="SM00388">
    <property type="entry name" value="HisKA"/>
    <property type="match status" value="1"/>
</dbReference>
<dbReference type="SUPFAM" id="SSF52172">
    <property type="entry name" value="CheY-like"/>
    <property type="match status" value="1"/>
</dbReference>
<dbReference type="PANTHER" id="PTHR43047">
    <property type="entry name" value="TWO-COMPONENT HISTIDINE PROTEIN KINASE"/>
    <property type="match status" value="1"/>
</dbReference>
<feature type="chain" id="PRO_5015571384" description="histidine kinase" evidence="8">
    <location>
        <begin position="23"/>
        <end position="796"/>
    </location>
</feature>
<dbReference type="GO" id="GO:0005886">
    <property type="term" value="C:plasma membrane"/>
    <property type="evidence" value="ECO:0007669"/>
    <property type="project" value="TreeGrafter"/>
</dbReference>
<dbReference type="OrthoDB" id="9797243at2"/>
<name>A0A2S4AQB7_STUST</name>
<evidence type="ECO:0000256" key="1">
    <source>
        <dbReference type="ARBA" id="ARBA00000085"/>
    </source>
</evidence>
<dbReference type="Gene3D" id="3.30.565.10">
    <property type="entry name" value="Histidine kinase-like ATPase, C-terminal domain"/>
    <property type="match status" value="1"/>
</dbReference>
<dbReference type="InterPro" id="IPR011006">
    <property type="entry name" value="CheY-like_superfamily"/>
</dbReference>
<dbReference type="PROSITE" id="PS50110">
    <property type="entry name" value="RESPONSE_REGULATORY"/>
    <property type="match status" value="1"/>
</dbReference>
<dbReference type="InterPro" id="IPR036097">
    <property type="entry name" value="HisK_dim/P_sf"/>
</dbReference>
<dbReference type="InterPro" id="IPR004358">
    <property type="entry name" value="Sig_transdc_His_kin-like_C"/>
</dbReference>
<keyword evidence="8" id="KW-0732">Signal</keyword>
<dbReference type="InterPro" id="IPR011623">
    <property type="entry name" value="7TMR_DISM_rcpt_extracell_dom1"/>
</dbReference>
<evidence type="ECO:0000313" key="11">
    <source>
        <dbReference type="EMBL" id="POH83227.1"/>
    </source>
</evidence>
<dbReference type="SMART" id="SM00448">
    <property type="entry name" value="REC"/>
    <property type="match status" value="1"/>
</dbReference>
<dbReference type="Pfam" id="PF02518">
    <property type="entry name" value="HATPase_c"/>
    <property type="match status" value="1"/>
</dbReference>
<feature type="transmembrane region" description="Helical" evidence="7">
    <location>
        <begin position="274"/>
        <end position="291"/>
    </location>
</feature>
<dbReference type="Gene3D" id="2.60.40.2380">
    <property type="match status" value="1"/>
</dbReference>
<dbReference type="Proteomes" id="UP000237068">
    <property type="component" value="Unassembled WGS sequence"/>
</dbReference>
<evidence type="ECO:0000259" key="9">
    <source>
        <dbReference type="PROSITE" id="PS50109"/>
    </source>
</evidence>
<evidence type="ECO:0000313" key="12">
    <source>
        <dbReference type="Proteomes" id="UP000237068"/>
    </source>
</evidence>
<dbReference type="PRINTS" id="PR00344">
    <property type="entry name" value="BCTRLSENSOR"/>
</dbReference>
<dbReference type="InterPro" id="IPR001789">
    <property type="entry name" value="Sig_transdc_resp-reg_receiver"/>
</dbReference>
<feature type="transmembrane region" description="Helical" evidence="7">
    <location>
        <begin position="303"/>
        <end position="320"/>
    </location>
</feature>
<feature type="transmembrane region" description="Helical" evidence="7">
    <location>
        <begin position="242"/>
        <end position="262"/>
    </location>
</feature>
<dbReference type="InterPro" id="IPR036890">
    <property type="entry name" value="HATPase_C_sf"/>
</dbReference>
<keyword evidence="7" id="KW-0812">Transmembrane</keyword>
<gene>
    <name evidence="11" type="ORF">CXK91_08335</name>
</gene>
<dbReference type="InterPro" id="IPR003661">
    <property type="entry name" value="HisK_dim/P_dom"/>
</dbReference>
<dbReference type="InterPro" id="IPR011622">
    <property type="entry name" value="7TMR_DISM_rcpt_extracell_dom2"/>
</dbReference>
<comment type="caution">
    <text evidence="11">The sequence shown here is derived from an EMBL/GenBank/DDBJ whole genome shotgun (WGS) entry which is preliminary data.</text>
</comment>
<evidence type="ECO:0000256" key="2">
    <source>
        <dbReference type="ARBA" id="ARBA00012438"/>
    </source>
</evidence>